<feature type="compositionally biased region" description="Basic residues" evidence="1">
    <location>
        <begin position="37"/>
        <end position="48"/>
    </location>
</feature>
<dbReference type="AlphaFoldDB" id="A0A6V7XST5"/>
<reference evidence="2 3" key="1">
    <citation type="submission" date="2020-08" db="EMBL/GenBank/DDBJ databases">
        <authorList>
            <person name="Koutsovoulos G."/>
            <person name="Danchin GJ E."/>
        </authorList>
    </citation>
    <scope>NUCLEOTIDE SEQUENCE [LARGE SCALE GENOMIC DNA]</scope>
</reference>
<sequence length="58" mass="6445">MISFTQHDVPIAAQPIRAVPHYPTGSQNIGLEQNTRRAGRANRGRNSRGHGQFTICLF</sequence>
<protein>
    <submittedName>
        <fullName evidence="2">Uncharacterized protein</fullName>
    </submittedName>
</protein>
<feature type="compositionally biased region" description="Polar residues" evidence="1">
    <location>
        <begin position="24"/>
        <end position="33"/>
    </location>
</feature>
<comment type="caution">
    <text evidence="2">The sequence shown here is derived from an EMBL/GenBank/DDBJ whole genome shotgun (WGS) entry which is preliminary data.</text>
</comment>
<gene>
    <name evidence="2" type="ORF">MENT_LOCUS55375</name>
</gene>
<organism evidence="2 3">
    <name type="scientific">Meloidogyne enterolobii</name>
    <name type="common">Root-knot nematode worm</name>
    <name type="synonym">Meloidogyne mayaguensis</name>
    <dbReference type="NCBI Taxonomy" id="390850"/>
    <lineage>
        <taxon>Eukaryota</taxon>
        <taxon>Metazoa</taxon>
        <taxon>Ecdysozoa</taxon>
        <taxon>Nematoda</taxon>
        <taxon>Chromadorea</taxon>
        <taxon>Rhabditida</taxon>
        <taxon>Tylenchina</taxon>
        <taxon>Tylenchomorpha</taxon>
        <taxon>Tylenchoidea</taxon>
        <taxon>Meloidogynidae</taxon>
        <taxon>Meloidogyninae</taxon>
        <taxon>Meloidogyne</taxon>
    </lineage>
</organism>
<accession>A0A6V7XST5</accession>
<feature type="region of interest" description="Disordered" evidence="1">
    <location>
        <begin position="20"/>
        <end position="48"/>
    </location>
</feature>
<proteinExistence type="predicted"/>
<dbReference type="EMBL" id="CAJEWN010002078">
    <property type="protein sequence ID" value="CAD2201797.1"/>
    <property type="molecule type" value="Genomic_DNA"/>
</dbReference>
<name>A0A6V7XST5_MELEN</name>
<evidence type="ECO:0000256" key="1">
    <source>
        <dbReference type="SAM" id="MobiDB-lite"/>
    </source>
</evidence>
<evidence type="ECO:0000313" key="2">
    <source>
        <dbReference type="EMBL" id="CAD2201797.1"/>
    </source>
</evidence>
<evidence type="ECO:0000313" key="3">
    <source>
        <dbReference type="Proteomes" id="UP000580250"/>
    </source>
</evidence>
<dbReference type="Proteomes" id="UP000580250">
    <property type="component" value="Unassembled WGS sequence"/>
</dbReference>